<organism evidence="1 2">
    <name type="scientific">Clostridioides difficile ATCC 9689 = DSM 1296</name>
    <dbReference type="NCBI Taxonomy" id="1121308"/>
    <lineage>
        <taxon>Bacteria</taxon>
        <taxon>Bacillati</taxon>
        <taxon>Bacillota</taxon>
        <taxon>Clostridia</taxon>
        <taxon>Peptostreptococcales</taxon>
        <taxon>Peptostreptococcaceae</taxon>
        <taxon>Clostridioides</taxon>
    </lineage>
</organism>
<evidence type="ECO:0000313" key="2">
    <source>
        <dbReference type="Proteomes" id="UP001510562"/>
    </source>
</evidence>
<reference evidence="1 2" key="1">
    <citation type="journal article" date="2015" name="Genome Announc.">
        <title>Complete Genome Sequence of the Clostridium difficile Type Strain DSM 1296T.</title>
        <authorList>
            <person name="Riedel T."/>
            <person name="Bunk B."/>
            <person name="Wittmann J."/>
            <person name="Thurmer A."/>
            <person name="Sproer C."/>
            <person name="Gronow S."/>
            <person name="Liesegang H."/>
            <person name="Daniel R."/>
            <person name="Overmann J."/>
        </authorList>
    </citation>
    <scope>NUCLEOTIDE SEQUENCE [LARGE SCALE GENOMIC DNA]</scope>
    <source>
        <strain evidence="2">ATCC 9689 / DSM 1296 / BCRC 10642 / JCM 1296 / NCIMB 10666 / NCTC 11209 / 90556-M6S</strain>
    </source>
</reference>
<proteinExistence type="predicted"/>
<protein>
    <submittedName>
        <fullName evidence="1">Peptide maturation system protein</fullName>
    </submittedName>
</protein>
<sequence length="358" mass="41015">MKKVLIYPFTEEMAPFVKQENLLKDIDITSIVSLKGNGILGDKYKFNGKSLEVSENFDKELEKCTYILLNNFYSDESENIILENIKKAVNHGKKIIFFSNSNSNIDNLKMIIPKEQQFEINSSKNMVKDFQGRIYNIDTPVIFVCSIFEGLEKFDIQLALRNKLLIDGYKVLQIGTRQVCELFDFYSFPEFMYSNNIEEQDKVLMLNNTLKKLELEKKPDLIIIGIPGGILPFSSKAFGDFGITMYKVLQAVTPDCTILSIPYGKYSDEEISYFGKITKSKFNIEVDYYNIAAKSILSHPTETMGKPFYLTLGKSLVEKKIATLQNKNVFCLSNKSEIDRLIELMIKEFIKYGTVASI</sequence>
<dbReference type="Proteomes" id="UP001510562">
    <property type="component" value="Chromosome"/>
</dbReference>
<gene>
    <name evidence="1" type="ORF">CDIF1296T_03180</name>
</gene>
<evidence type="ECO:0000313" key="1">
    <source>
        <dbReference type="EMBL" id="AKP43998.1"/>
    </source>
</evidence>
<dbReference type="EMBL" id="CP011968">
    <property type="protein sequence ID" value="AKP43998.1"/>
    <property type="molecule type" value="Genomic_DNA"/>
</dbReference>
<accession>A0AC59G2M4</accession>
<keyword evidence="2" id="KW-1185">Reference proteome</keyword>
<name>A0AC59G2M4_CLODI</name>